<dbReference type="Proteomes" id="UP000018842">
    <property type="component" value="Unassembled WGS sequence"/>
</dbReference>
<feature type="chain" id="PRO_5004847679" description="Occludin" evidence="1">
    <location>
        <begin position="27"/>
        <end position="185"/>
    </location>
</feature>
<sequence>MKPIFTGMKKLILFFILLCPAVYVSAQTEIPSDTLRRSPSANIKEFGGFLLDMGLMSVLPPTLPKQMQEMPSNFTKDYNKLFFLNNDASYTQGFSSAFSPFSSGLTGRYGSFSPSSDYLQMGSFKLKNGMRINTYGNYNSKGWRVPDRNALPWERNKFQGAFELKSANGHFGVRLEVRQGTNMGY</sequence>
<protein>
    <recommendedName>
        <fullName evidence="4">Occludin</fullName>
    </recommendedName>
</protein>
<keyword evidence="1" id="KW-0732">Signal</keyword>
<accession>W4PJY0</accession>
<evidence type="ECO:0000256" key="1">
    <source>
        <dbReference type="SAM" id="SignalP"/>
    </source>
</evidence>
<evidence type="ECO:0008006" key="4">
    <source>
        <dbReference type="Google" id="ProtNLM"/>
    </source>
</evidence>
<dbReference type="eggNOG" id="ENOG5033PD7">
    <property type="taxonomic scope" value="Bacteria"/>
</dbReference>
<organism evidence="2 3">
    <name type="scientific">Bacteroides pyogenes DSM 20611 = JCM 6294</name>
    <dbReference type="NCBI Taxonomy" id="1121100"/>
    <lineage>
        <taxon>Bacteria</taxon>
        <taxon>Pseudomonadati</taxon>
        <taxon>Bacteroidota</taxon>
        <taxon>Bacteroidia</taxon>
        <taxon>Bacteroidales</taxon>
        <taxon>Bacteroidaceae</taxon>
        <taxon>Bacteroides</taxon>
    </lineage>
</organism>
<feature type="signal peptide" evidence="1">
    <location>
        <begin position="1"/>
        <end position="26"/>
    </location>
</feature>
<dbReference type="AlphaFoldDB" id="W4PJY0"/>
<comment type="caution">
    <text evidence="2">The sequence shown here is derived from an EMBL/GenBank/DDBJ whole genome shotgun (WGS) entry which is preliminary data.</text>
</comment>
<dbReference type="EMBL" id="BAIR01000035">
    <property type="protein sequence ID" value="GAE20010.1"/>
    <property type="molecule type" value="Genomic_DNA"/>
</dbReference>
<reference evidence="3" key="1">
    <citation type="journal article" date="2014" name="Genome">
        <title>Draft Genome Sequences of Three Strains of Bacteroides pyogenes Isolated from a Cat and Swine.</title>
        <authorList>
            <person name="Sakamoto M."/>
            <person name="Oshima K."/>
            <person name="Suda W."/>
            <person name="Kitamura K."/>
            <person name="Iida T."/>
            <person name="Hattori M."/>
            <person name="Ohkuma M."/>
        </authorList>
    </citation>
    <scope>NUCLEOTIDE SEQUENCE [LARGE SCALE GENOMIC DNA]</scope>
    <source>
        <strain evidence="3">JCM 6294</strain>
    </source>
</reference>
<evidence type="ECO:0000313" key="3">
    <source>
        <dbReference type="Proteomes" id="UP000018842"/>
    </source>
</evidence>
<gene>
    <name evidence="2" type="ORF">JCM6294_3142</name>
</gene>
<proteinExistence type="predicted"/>
<name>W4PJY0_9BACE</name>
<evidence type="ECO:0000313" key="2">
    <source>
        <dbReference type="EMBL" id="GAE20010.1"/>
    </source>
</evidence>